<protein>
    <submittedName>
        <fullName evidence="2">Uncharacterized protein</fullName>
    </submittedName>
</protein>
<evidence type="ECO:0000313" key="3">
    <source>
        <dbReference type="Proteomes" id="UP000247620"/>
    </source>
</evidence>
<evidence type="ECO:0000313" key="4">
    <source>
        <dbReference type="Proteomes" id="UP001329505"/>
    </source>
</evidence>
<sequence>MNAASESALPSTAASHQSLRILAQWLKRHGDDRVRTTDPRRLLDGRYPQGLISEEELEALLAVWH</sequence>
<proteinExistence type="predicted"/>
<dbReference type="AlphaFoldDB" id="A0A2V4I6Z1"/>
<gene>
    <name evidence="2" type="ORF">DMX07_12000</name>
    <name evidence="1" type="ORF">V0R55_09495</name>
</gene>
<organism evidence="2 3">
    <name type="scientific">Pseudomonas soli</name>
    <dbReference type="NCBI Taxonomy" id="1306993"/>
    <lineage>
        <taxon>Bacteria</taxon>
        <taxon>Pseudomonadati</taxon>
        <taxon>Pseudomonadota</taxon>
        <taxon>Gammaproteobacteria</taxon>
        <taxon>Pseudomonadales</taxon>
        <taxon>Pseudomonadaceae</taxon>
        <taxon>Pseudomonas</taxon>
    </lineage>
</organism>
<dbReference type="EMBL" id="JAZDQQ010000006">
    <property type="protein sequence ID" value="MEE1880395.1"/>
    <property type="molecule type" value="Genomic_DNA"/>
</dbReference>
<name>A0A2V4I6Z1_9PSED</name>
<evidence type="ECO:0000313" key="2">
    <source>
        <dbReference type="EMBL" id="PYB82384.1"/>
    </source>
</evidence>
<reference evidence="1 4" key="2">
    <citation type="submission" date="2024-01" db="EMBL/GenBank/DDBJ databases">
        <title>Unpublished Manusciprt.</title>
        <authorList>
            <person name="Duman M."/>
            <person name="Valdes E.G."/>
            <person name="Ajmi N."/>
            <person name="Altun S."/>
            <person name="Saticioglu I.B."/>
        </authorList>
    </citation>
    <scope>NUCLEOTIDE SEQUENCE [LARGE SCALE GENOMIC DNA]</scope>
    <source>
        <strain evidence="1 4">139P</strain>
    </source>
</reference>
<comment type="caution">
    <text evidence="2">The sequence shown here is derived from an EMBL/GenBank/DDBJ whole genome shotgun (WGS) entry which is preliminary data.</text>
</comment>
<reference evidence="2 3" key="1">
    <citation type="submission" date="2018-06" db="EMBL/GenBank/DDBJ databases">
        <title>Pseudomonas diversity within urban Lake Michigan freshwaters.</title>
        <authorList>
            <person name="Batrich M."/>
            <person name="Hatzopoulos T."/>
            <person name="Putonti C."/>
        </authorList>
    </citation>
    <scope>NUCLEOTIDE SEQUENCE [LARGE SCALE GENOMIC DNA]</scope>
    <source>
        <strain evidence="2 3">LBp-160603</strain>
    </source>
</reference>
<dbReference type="Proteomes" id="UP001329505">
    <property type="component" value="Unassembled WGS sequence"/>
</dbReference>
<dbReference type="Proteomes" id="UP000247620">
    <property type="component" value="Unassembled WGS sequence"/>
</dbReference>
<accession>A0A2V4I6Z1</accession>
<dbReference type="EMBL" id="QJRO01000006">
    <property type="protein sequence ID" value="PYB82384.1"/>
    <property type="molecule type" value="Genomic_DNA"/>
</dbReference>
<keyword evidence="4" id="KW-1185">Reference proteome</keyword>
<evidence type="ECO:0000313" key="1">
    <source>
        <dbReference type="EMBL" id="MEE1880395.1"/>
    </source>
</evidence>